<feature type="binding site" evidence="7">
    <location>
        <position position="55"/>
    </location>
    <ligand>
        <name>substrate</name>
    </ligand>
</feature>
<keyword evidence="2 7" id="KW-0963">Cytoplasm</keyword>
<feature type="binding site" evidence="7">
    <location>
        <position position="102"/>
    </location>
    <ligand>
        <name>Mg(2+)</name>
        <dbReference type="ChEBI" id="CHEBI:18420"/>
        <label>1</label>
    </ligand>
</feature>
<comment type="subcellular location">
    <subcellularLocation>
        <location evidence="7">Cytoplasm</location>
    </subcellularLocation>
</comment>
<evidence type="ECO:0000256" key="5">
    <source>
        <dbReference type="ARBA" id="ARBA00022842"/>
    </source>
</evidence>
<organism evidence="10 12">
    <name type="scientific">Acetobacter cibinongensis</name>
    <dbReference type="NCBI Taxonomy" id="146475"/>
    <lineage>
        <taxon>Bacteria</taxon>
        <taxon>Pseudomonadati</taxon>
        <taxon>Pseudomonadota</taxon>
        <taxon>Alphaproteobacteria</taxon>
        <taxon>Acetobacterales</taxon>
        <taxon>Acetobacteraceae</taxon>
        <taxon>Acetobacter</taxon>
    </lineage>
</organism>
<accession>A0A1Z5YZD1</accession>
<feature type="binding site" evidence="7">
    <location>
        <position position="65"/>
    </location>
    <ligand>
        <name>Mg(2+)</name>
        <dbReference type="ChEBI" id="CHEBI:18420"/>
        <label>1</label>
    </ligand>
</feature>
<comment type="subunit">
    <text evidence="7">Homohexamer.</text>
</comment>
<dbReference type="Proteomes" id="UP000321891">
    <property type="component" value="Unassembled WGS sequence"/>
</dbReference>
<dbReference type="Proteomes" id="UP000032671">
    <property type="component" value="Unassembled WGS sequence"/>
</dbReference>
<feature type="binding site" evidence="7">
    <location>
        <position position="70"/>
    </location>
    <ligand>
        <name>Mg(2+)</name>
        <dbReference type="ChEBI" id="CHEBI:18420"/>
        <label>1</label>
    </ligand>
</feature>
<comment type="caution">
    <text evidence="10">The sequence shown here is derived from an EMBL/GenBank/DDBJ whole genome shotgun (WGS) entry which is preliminary data.</text>
</comment>
<evidence type="ECO:0000256" key="3">
    <source>
        <dbReference type="ARBA" id="ARBA00022723"/>
    </source>
</evidence>
<dbReference type="SUPFAM" id="SSF50324">
    <property type="entry name" value="Inorganic pyrophosphatase"/>
    <property type="match status" value="1"/>
</dbReference>
<proteinExistence type="inferred from homology"/>
<keyword evidence="13" id="KW-1185">Reference proteome</keyword>
<comment type="cofactor">
    <cofactor evidence="1 7">
        <name>Mg(2+)</name>
        <dbReference type="ChEBI" id="CHEBI:18420"/>
    </cofactor>
</comment>
<dbReference type="PANTHER" id="PTHR10286">
    <property type="entry name" value="INORGANIC PYROPHOSPHATASE"/>
    <property type="match status" value="1"/>
</dbReference>
<comment type="function">
    <text evidence="7">Catalyzes the hydrolysis of inorganic pyrophosphate (PPi) forming two phosphate ions.</text>
</comment>
<keyword evidence="5 7" id="KW-0460">Magnesium</keyword>
<evidence type="ECO:0000256" key="2">
    <source>
        <dbReference type="ARBA" id="ARBA00022490"/>
    </source>
</evidence>
<comment type="catalytic activity">
    <reaction evidence="6 7">
        <text>diphosphate + H2O = 2 phosphate + H(+)</text>
        <dbReference type="Rhea" id="RHEA:24576"/>
        <dbReference type="ChEBI" id="CHEBI:15377"/>
        <dbReference type="ChEBI" id="CHEBI:15378"/>
        <dbReference type="ChEBI" id="CHEBI:33019"/>
        <dbReference type="ChEBI" id="CHEBI:43474"/>
        <dbReference type="EC" id="3.6.1.1"/>
    </reaction>
</comment>
<feature type="binding site" evidence="7">
    <location>
        <position position="29"/>
    </location>
    <ligand>
        <name>substrate</name>
    </ligand>
</feature>
<dbReference type="Proteomes" id="UP000196086">
    <property type="component" value="Unassembled WGS sequence"/>
</dbReference>
<reference evidence="10 12" key="2">
    <citation type="submission" date="2014-06" db="EMBL/GenBank/DDBJ databases">
        <authorList>
            <person name="Ju J."/>
            <person name="Zhang J."/>
        </authorList>
    </citation>
    <scope>NUCLEOTIDE SEQUENCE [LARGE SCALE GENOMIC DNA]</scope>
    <source>
        <strain evidence="10 12">DsW_47</strain>
    </source>
</reference>
<dbReference type="GO" id="GO:0006796">
    <property type="term" value="P:phosphate-containing compound metabolic process"/>
    <property type="evidence" value="ECO:0007669"/>
    <property type="project" value="InterPro"/>
</dbReference>
<dbReference type="EC" id="3.6.1.1" evidence="7"/>
<dbReference type="OrthoDB" id="5187599at2"/>
<dbReference type="InterPro" id="IPR008162">
    <property type="entry name" value="Pyrophosphatase"/>
</dbReference>
<dbReference type="RefSeq" id="WP_048837792.1">
    <property type="nucleotide sequence ID" value="NZ_BAMV01000007.1"/>
</dbReference>
<evidence type="ECO:0000313" key="10">
    <source>
        <dbReference type="EMBL" id="OUJ04627.1"/>
    </source>
</evidence>
<feature type="binding site" evidence="7">
    <location>
        <position position="70"/>
    </location>
    <ligand>
        <name>Mg(2+)</name>
        <dbReference type="ChEBI" id="CHEBI:18420"/>
        <label>2</label>
    </ligand>
</feature>
<evidence type="ECO:0000256" key="4">
    <source>
        <dbReference type="ARBA" id="ARBA00022801"/>
    </source>
</evidence>
<sequence length="175" mass="19108">MDVSKISAGKDVPFDINVVIEIPQGSSVKYEVDKDSGAIFVDRFLFTPMAYPTAYGFIPGTLAADGDPTDALVLTPANVVPGSVIRSRPIGVLKMEDESGQDEKIICVPHDKIHPQFSKVESIADLPEITVKAIEHFFTRYKDLEPGKWVKVTGWGTREEAADFIRSGVEAAKKA</sequence>
<dbReference type="AlphaFoldDB" id="A0A1Z5YZD1"/>
<dbReference type="NCBIfam" id="NF002317">
    <property type="entry name" value="PRK01250.1"/>
    <property type="match status" value="1"/>
</dbReference>
<evidence type="ECO:0000256" key="1">
    <source>
        <dbReference type="ARBA" id="ARBA00001946"/>
    </source>
</evidence>
<keyword evidence="4 7" id="KW-0378">Hydrolase</keyword>
<comment type="similarity">
    <text evidence="7">Belongs to the PPase family.</text>
</comment>
<reference evidence="9 13" key="3">
    <citation type="submission" date="2019-07" db="EMBL/GenBank/DDBJ databases">
        <title>Whole genome shotgun sequence of Acetobacter cibinongensis NBRC 16605.</title>
        <authorList>
            <person name="Hosoyama A."/>
            <person name="Uohara A."/>
            <person name="Ohji S."/>
            <person name="Ichikawa N."/>
        </authorList>
    </citation>
    <scope>NUCLEOTIDE SEQUENCE [LARGE SCALE GENOMIC DNA]</scope>
    <source>
        <strain evidence="9 13">NBRC 16605</strain>
    </source>
</reference>
<evidence type="ECO:0000313" key="11">
    <source>
        <dbReference type="Proteomes" id="UP000032671"/>
    </source>
</evidence>
<evidence type="ECO:0000313" key="8">
    <source>
        <dbReference type="EMBL" id="GAN59715.1"/>
    </source>
</evidence>
<dbReference type="FunFam" id="3.90.80.10:FF:000003">
    <property type="entry name" value="Inorganic pyrophosphatase"/>
    <property type="match status" value="1"/>
</dbReference>
<dbReference type="EMBL" id="BJVU01000007">
    <property type="protein sequence ID" value="GEL59238.1"/>
    <property type="molecule type" value="Genomic_DNA"/>
</dbReference>
<dbReference type="GO" id="GO:0004427">
    <property type="term" value="F:inorganic diphosphate phosphatase activity"/>
    <property type="evidence" value="ECO:0007669"/>
    <property type="project" value="UniProtKB-UniRule"/>
</dbReference>
<feature type="binding site" evidence="7">
    <location>
        <position position="43"/>
    </location>
    <ligand>
        <name>substrate</name>
    </ligand>
</feature>
<reference evidence="8 11" key="1">
    <citation type="submission" date="2012-11" db="EMBL/GenBank/DDBJ databases">
        <title>Whole genome sequence of Acetobacter cibinongensis 4H-1.</title>
        <authorList>
            <person name="Azuma Y."/>
            <person name="Higashiura N."/>
            <person name="Hirakawa H."/>
            <person name="Matsushita K."/>
        </authorList>
    </citation>
    <scope>NUCLEOTIDE SEQUENCE [LARGE SCALE GENOMIC DNA]</scope>
    <source>
        <strain evidence="8 11">4H-1</strain>
    </source>
</reference>
<accession>A0A0D6N1V8</accession>
<evidence type="ECO:0000313" key="12">
    <source>
        <dbReference type="Proteomes" id="UP000196086"/>
    </source>
</evidence>
<dbReference type="STRING" id="1231339.Abci_007_118"/>
<dbReference type="GO" id="GO:0005737">
    <property type="term" value="C:cytoplasm"/>
    <property type="evidence" value="ECO:0007669"/>
    <property type="project" value="UniProtKB-SubCell"/>
</dbReference>
<dbReference type="EMBL" id="JOMQ01000001">
    <property type="protein sequence ID" value="OUJ04627.1"/>
    <property type="molecule type" value="Genomic_DNA"/>
</dbReference>
<evidence type="ECO:0000313" key="13">
    <source>
        <dbReference type="Proteomes" id="UP000321891"/>
    </source>
</evidence>
<dbReference type="EMBL" id="BAMV01000007">
    <property type="protein sequence ID" value="GAN59715.1"/>
    <property type="molecule type" value="Genomic_DNA"/>
</dbReference>
<evidence type="ECO:0000313" key="9">
    <source>
        <dbReference type="EMBL" id="GEL59238.1"/>
    </source>
</evidence>
<dbReference type="GO" id="GO:0000287">
    <property type="term" value="F:magnesium ion binding"/>
    <property type="evidence" value="ECO:0007669"/>
    <property type="project" value="UniProtKB-UniRule"/>
</dbReference>
<dbReference type="HAMAP" id="MF_00209">
    <property type="entry name" value="Inorganic_PPase"/>
    <property type="match status" value="1"/>
</dbReference>
<dbReference type="Pfam" id="PF00719">
    <property type="entry name" value="Pyrophosphatase"/>
    <property type="match status" value="1"/>
</dbReference>
<name>A0A1Z5YZD1_9PROT</name>
<protein>
    <recommendedName>
        <fullName evidence="7">Inorganic pyrophosphatase</fullName>
        <ecNumber evidence="7">3.6.1.1</ecNumber>
    </recommendedName>
    <alternativeName>
        <fullName evidence="7">Pyrophosphate phospho-hydrolase</fullName>
        <shortName evidence="7">PPase</shortName>
    </alternativeName>
</protein>
<gene>
    <name evidence="7 9" type="primary">ppa</name>
    <name evidence="8" type="ORF">Abci_007_118</name>
    <name evidence="9" type="ORF">ACI01nite_18400</name>
    <name evidence="10" type="ORF">HK14_00290</name>
</gene>
<dbReference type="InterPro" id="IPR036649">
    <property type="entry name" value="Pyrophosphatase_sf"/>
</dbReference>
<evidence type="ECO:0000256" key="6">
    <source>
        <dbReference type="ARBA" id="ARBA00047820"/>
    </source>
</evidence>
<feature type="binding site" evidence="7">
    <location>
        <position position="141"/>
    </location>
    <ligand>
        <name>substrate</name>
    </ligand>
</feature>
<keyword evidence="3 7" id="KW-0479">Metal-binding</keyword>
<evidence type="ECO:0000256" key="7">
    <source>
        <dbReference type="HAMAP-Rule" id="MF_00209"/>
    </source>
</evidence>
<dbReference type="CDD" id="cd00412">
    <property type="entry name" value="pyrophosphatase"/>
    <property type="match status" value="1"/>
</dbReference>
<dbReference type="Gene3D" id="3.90.80.10">
    <property type="entry name" value="Inorganic pyrophosphatase"/>
    <property type="match status" value="1"/>
</dbReference>